<reference evidence="13 14" key="1">
    <citation type="journal article" date="2015" name="Nature">
        <title>rRNA introns, odd ribosomes, and small enigmatic genomes across a large radiation of phyla.</title>
        <authorList>
            <person name="Brown C.T."/>
            <person name="Hug L.A."/>
            <person name="Thomas B.C."/>
            <person name="Sharon I."/>
            <person name="Castelle C.J."/>
            <person name="Singh A."/>
            <person name="Wilkins M.J."/>
            <person name="Williams K.H."/>
            <person name="Banfield J.F."/>
        </authorList>
    </citation>
    <scope>NUCLEOTIDE SEQUENCE [LARGE SCALE GENOMIC DNA]</scope>
</reference>
<proteinExistence type="predicted"/>
<sequence>MILAIVGQFLLKKGILLSNLAPNLGSLIKTVFSPFVFFGFIAYGVSAIIWLFVLQKFPLSTAYPALSLTYLVIVALSVIFLKEPVTPFKLVGILLIILGVYFLFK</sequence>
<feature type="transmembrane region" description="Helical" evidence="11">
    <location>
        <begin position="61"/>
        <end position="81"/>
    </location>
</feature>
<evidence type="ECO:0000256" key="6">
    <source>
        <dbReference type="ARBA" id="ARBA00022692"/>
    </source>
</evidence>
<keyword evidence="10 11" id="KW-0472">Membrane</keyword>
<comment type="subcellular location">
    <subcellularLocation>
        <location evidence="1">Cell membrane</location>
        <topology evidence="1">Multi-pass membrane protein</topology>
    </subcellularLocation>
</comment>
<keyword evidence="3" id="KW-0444">Lipid biosynthesis</keyword>
<feature type="transmembrane region" description="Helical" evidence="11">
    <location>
        <begin position="31"/>
        <end position="54"/>
    </location>
</feature>
<dbReference type="GO" id="GO:0009103">
    <property type="term" value="P:lipopolysaccharide biosynthetic process"/>
    <property type="evidence" value="ECO:0007669"/>
    <property type="project" value="UniProtKB-KW"/>
</dbReference>
<feature type="transmembrane region" description="Helical" evidence="11">
    <location>
        <begin position="87"/>
        <end position="104"/>
    </location>
</feature>
<evidence type="ECO:0000256" key="11">
    <source>
        <dbReference type="SAM" id="Phobius"/>
    </source>
</evidence>
<dbReference type="InterPro" id="IPR037185">
    <property type="entry name" value="EmrE-like"/>
</dbReference>
<dbReference type="Gene3D" id="1.10.3730.20">
    <property type="match status" value="1"/>
</dbReference>
<evidence type="ECO:0000256" key="4">
    <source>
        <dbReference type="ARBA" id="ARBA00022519"/>
    </source>
</evidence>
<name>A0A0G0T052_9BACT</name>
<protein>
    <recommendedName>
        <fullName evidence="12">EamA domain-containing protein</fullName>
    </recommendedName>
</protein>
<dbReference type="STRING" id="1618563.UU12_C0021G0010"/>
<evidence type="ECO:0000256" key="9">
    <source>
        <dbReference type="ARBA" id="ARBA00023098"/>
    </source>
</evidence>
<evidence type="ECO:0000256" key="1">
    <source>
        <dbReference type="ARBA" id="ARBA00004651"/>
    </source>
</evidence>
<evidence type="ECO:0000313" key="13">
    <source>
        <dbReference type="EMBL" id="KKR70443.1"/>
    </source>
</evidence>
<keyword evidence="4" id="KW-0997">Cell inner membrane</keyword>
<dbReference type="GO" id="GO:0022857">
    <property type="term" value="F:transmembrane transporter activity"/>
    <property type="evidence" value="ECO:0007669"/>
    <property type="project" value="InterPro"/>
</dbReference>
<evidence type="ECO:0000313" key="14">
    <source>
        <dbReference type="Proteomes" id="UP000034562"/>
    </source>
</evidence>
<keyword evidence="8 11" id="KW-1133">Transmembrane helix</keyword>
<comment type="caution">
    <text evidence="13">The sequence shown here is derived from an EMBL/GenBank/DDBJ whole genome shotgun (WGS) entry which is preliminary data.</text>
</comment>
<evidence type="ECO:0000256" key="3">
    <source>
        <dbReference type="ARBA" id="ARBA00022516"/>
    </source>
</evidence>
<dbReference type="GO" id="GO:0005886">
    <property type="term" value="C:plasma membrane"/>
    <property type="evidence" value="ECO:0007669"/>
    <property type="project" value="UniProtKB-SubCell"/>
</dbReference>
<keyword evidence="5" id="KW-0441">Lipid A biosynthesis</keyword>
<keyword evidence="7" id="KW-0448">Lipopolysaccharide biosynthesis</keyword>
<dbReference type="Pfam" id="PF00892">
    <property type="entry name" value="EamA"/>
    <property type="match status" value="1"/>
</dbReference>
<dbReference type="SUPFAM" id="SSF103481">
    <property type="entry name" value="Multidrug resistance efflux transporter EmrE"/>
    <property type="match status" value="1"/>
</dbReference>
<evidence type="ECO:0000259" key="12">
    <source>
        <dbReference type="Pfam" id="PF00892"/>
    </source>
</evidence>
<dbReference type="PANTHER" id="PTHR30561:SF9">
    <property type="entry name" value="4-AMINO-4-DEOXY-L-ARABINOSE-PHOSPHOUNDECAPRENOL FLIPPASE SUBUNIT ARNF-RELATED"/>
    <property type="match status" value="1"/>
</dbReference>
<keyword evidence="6 11" id="KW-0812">Transmembrane</keyword>
<dbReference type="AlphaFoldDB" id="A0A0G0T052"/>
<feature type="domain" description="EamA" evidence="12">
    <location>
        <begin position="29"/>
        <end position="104"/>
    </location>
</feature>
<dbReference type="InterPro" id="IPR000390">
    <property type="entry name" value="Small_drug/metabolite_transptr"/>
</dbReference>
<organism evidence="13 14">
    <name type="scientific">Candidatus Woesebacteria bacterium GW2011_GWA2_40_7b</name>
    <dbReference type="NCBI Taxonomy" id="1618563"/>
    <lineage>
        <taxon>Bacteria</taxon>
        <taxon>Candidatus Woeseibacteriota</taxon>
    </lineage>
</organism>
<dbReference type="EMBL" id="LBZK01000021">
    <property type="protein sequence ID" value="KKR70443.1"/>
    <property type="molecule type" value="Genomic_DNA"/>
</dbReference>
<evidence type="ECO:0000256" key="5">
    <source>
        <dbReference type="ARBA" id="ARBA00022556"/>
    </source>
</evidence>
<dbReference type="Proteomes" id="UP000034562">
    <property type="component" value="Unassembled WGS sequence"/>
</dbReference>
<dbReference type="InterPro" id="IPR000620">
    <property type="entry name" value="EamA_dom"/>
</dbReference>
<keyword evidence="9" id="KW-0443">Lipid metabolism</keyword>
<evidence type="ECO:0000256" key="10">
    <source>
        <dbReference type="ARBA" id="ARBA00023136"/>
    </source>
</evidence>
<accession>A0A0G0T052</accession>
<gene>
    <name evidence="13" type="ORF">UU12_C0021G0010</name>
</gene>
<evidence type="ECO:0000256" key="2">
    <source>
        <dbReference type="ARBA" id="ARBA00022475"/>
    </source>
</evidence>
<keyword evidence="2" id="KW-1003">Cell membrane</keyword>
<dbReference type="PANTHER" id="PTHR30561">
    <property type="entry name" value="SMR FAMILY PROTON-DEPENDENT DRUG EFFLUX TRANSPORTER SUGE"/>
    <property type="match status" value="1"/>
</dbReference>
<evidence type="ECO:0000256" key="8">
    <source>
        <dbReference type="ARBA" id="ARBA00022989"/>
    </source>
</evidence>
<evidence type="ECO:0000256" key="7">
    <source>
        <dbReference type="ARBA" id="ARBA00022985"/>
    </source>
</evidence>